<protein>
    <submittedName>
        <fullName evidence="3">Binding domain-containing protein, N-terminal</fullName>
    </submittedName>
</protein>
<dbReference type="PANTHER" id="PTHR45661:SF3">
    <property type="entry name" value="IG-LIKE DOMAIN-CONTAINING PROTEIN"/>
    <property type="match status" value="1"/>
</dbReference>
<dbReference type="SUPFAM" id="SSF52058">
    <property type="entry name" value="L domain-like"/>
    <property type="match status" value="1"/>
</dbReference>
<feature type="signal peptide" evidence="1">
    <location>
        <begin position="1"/>
        <end position="22"/>
    </location>
</feature>
<evidence type="ECO:0000313" key="4">
    <source>
        <dbReference type="Proteomes" id="UP000236725"/>
    </source>
</evidence>
<proteinExistence type="predicted"/>
<reference evidence="3 4" key="1">
    <citation type="submission" date="2016-10" db="EMBL/GenBank/DDBJ databases">
        <authorList>
            <person name="Varghese N."/>
            <person name="Submissions S."/>
        </authorList>
    </citation>
    <scope>NUCLEOTIDE SEQUENCE [LARGE SCALE GENOMIC DNA]</scope>
    <source>
        <strain evidence="3 4">DSM 29073</strain>
    </source>
</reference>
<comment type="caution">
    <text evidence="3">The sequence shown here is derived from an EMBL/GenBank/DDBJ whole genome shotgun (WGS) entry which is preliminary data.</text>
</comment>
<evidence type="ECO:0000313" key="3">
    <source>
        <dbReference type="EMBL" id="SEF48362.1"/>
    </source>
</evidence>
<dbReference type="Pfam" id="PF13004">
    <property type="entry name" value="BACON"/>
    <property type="match status" value="3"/>
</dbReference>
<organism evidence="3 4">
    <name type="scientific">Parabacteroides chinchillae</name>
    <dbReference type="NCBI Taxonomy" id="871327"/>
    <lineage>
        <taxon>Bacteria</taxon>
        <taxon>Pseudomonadati</taxon>
        <taxon>Bacteroidota</taxon>
        <taxon>Bacteroidia</taxon>
        <taxon>Bacteroidales</taxon>
        <taxon>Tannerellaceae</taxon>
        <taxon>Parabacteroides</taxon>
    </lineage>
</organism>
<dbReference type="InterPro" id="IPR032675">
    <property type="entry name" value="LRR_dom_sf"/>
</dbReference>
<dbReference type="Gene3D" id="3.40.50.12480">
    <property type="match status" value="1"/>
</dbReference>
<dbReference type="EMBL" id="FNVS01000001">
    <property type="protein sequence ID" value="SEF48362.1"/>
    <property type="molecule type" value="Genomic_DNA"/>
</dbReference>
<dbReference type="InterPro" id="IPR053139">
    <property type="entry name" value="Surface_bspA-like"/>
</dbReference>
<name>A0A8G2BU32_9BACT</name>
<dbReference type="CDD" id="cd14948">
    <property type="entry name" value="BACON"/>
    <property type="match status" value="3"/>
</dbReference>
<dbReference type="InterPro" id="IPR024361">
    <property type="entry name" value="BACON"/>
</dbReference>
<dbReference type="PROSITE" id="PS51257">
    <property type="entry name" value="PROKAR_LIPOPROTEIN"/>
    <property type="match status" value="1"/>
</dbReference>
<dbReference type="InterPro" id="IPR026906">
    <property type="entry name" value="LRR_5"/>
</dbReference>
<gene>
    <name evidence="3" type="ORF">SAMN05444001_101371</name>
</gene>
<feature type="domain" description="BACON" evidence="2">
    <location>
        <begin position="341"/>
        <end position="399"/>
    </location>
</feature>
<dbReference type="AlphaFoldDB" id="A0A8G2BU32"/>
<evidence type="ECO:0000256" key="1">
    <source>
        <dbReference type="SAM" id="SignalP"/>
    </source>
</evidence>
<dbReference type="Pfam" id="PF13306">
    <property type="entry name" value="LRR_5"/>
    <property type="match status" value="3"/>
</dbReference>
<accession>A0A8G2BU32</accession>
<sequence>MKQNNEKKSLFRLLTGCFLLLAAITLISCQDELPEAVRIEKGKETVAFAVDGGSTTVKVISNGSWKAVSSQGWLTVSPASGGSGTHTITLSAGANTTDGQRSATVTLQVGHKTSTITVSQAQKDVLGLLTASTTVAWTSGTYDMVFQTNISGYEFKTDADWLQPAGTKAVAEKTLMLNYSENPGYEARTGRITISKGALNTTFTLTQGGRGALYFVLESDEVGAEDIGYELKLMKNTSASGLHLIDAVDWLHLPTDTRAMPVEESVLLTLDANTASTPRNARLVIGDESTGVLLTDTFTLTQKGLEDILRPGFTAYEAKAEGETFDLPVTASGPFEVLLPEDAGWLTGSEGVQLPGTLQFTVAPNTKAQPRTAVVTLRLQGGETEPASGQDAMFTVTQAVAAVSDVERIPKLYNLLEVATVVETNPVNLGAFRATVTYDRGEPSGWISDIYANGGKLHFKVDDNSHSASKRSAVINLLFETGEIAGVRINQSGNSQVYMEMEKPGTLASFVDFSHSGSYKKICVKSETGLNGDDFNTLRNATLAVEEADLSEVGMLTGLPDGVFAGQTTLRSIILPETVQRIGSRAFAGSRIEKIVFAGSKPELQEIGASAFEGCSELQEIPLSEKLTVIGEKAFAHAFTGGSFTVADLSGASALNTISAGAFEGCNTLTELKLPVNLVEIGDGAFRECYNLSGQLILPSALKTLGAEAFYNNKNLKGVLTLPSTLAALGDRAFMKCALLTELKMQGAKLLKAVGAEAFKESLASPVSGYVLVLPQGMTTVGRSAFEDIGAEAVDLPSTLTGIESRAFYNCRNLSEVTCRATVPPALSATNTADTFGGAATITSRTLKVPSASAQTYTDSPLWKLAVPVSGSAITWTITSY</sequence>
<dbReference type="PANTHER" id="PTHR45661">
    <property type="entry name" value="SURFACE ANTIGEN"/>
    <property type="match status" value="1"/>
</dbReference>
<evidence type="ECO:0000259" key="2">
    <source>
        <dbReference type="Pfam" id="PF13004"/>
    </source>
</evidence>
<dbReference type="Gene3D" id="2.60.40.10">
    <property type="entry name" value="Immunoglobulins"/>
    <property type="match status" value="3"/>
</dbReference>
<feature type="domain" description="BACON" evidence="2">
    <location>
        <begin position="155"/>
        <end position="207"/>
    </location>
</feature>
<dbReference type="RefSeq" id="WP_103982298.1">
    <property type="nucleotide sequence ID" value="NZ_FNVS01000001.1"/>
</dbReference>
<keyword evidence="1" id="KW-0732">Signal</keyword>
<dbReference type="Gene3D" id="3.80.10.10">
    <property type="entry name" value="Ribonuclease Inhibitor"/>
    <property type="match status" value="2"/>
</dbReference>
<dbReference type="Proteomes" id="UP000236725">
    <property type="component" value="Unassembled WGS sequence"/>
</dbReference>
<keyword evidence="4" id="KW-1185">Reference proteome</keyword>
<feature type="chain" id="PRO_5034469803" evidence="1">
    <location>
        <begin position="23"/>
        <end position="881"/>
    </location>
</feature>
<dbReference type="InterPro" id="IPR013783">
    <property type="entry name" value="Ig-like_fold"/>
</dbReference>
<feature type="domain" description="BACON" evidence="2">
    <location>
        <begin position="65"/>
        <end position="121"/>
    </location>
</feature>